<evidence type="ECO:0000313" key="4">
    <source>
        <dbReference type="EMBL" id="KAI1511474.1"/>
    </source>
</evidence>
<keyword evidence="1" id="KW-1133">Transmembrane helix</keyword>
<dbReference type="PANTHER" id="PTHR43111">
    <property type="entry name" value="ALDEHYDE DEHYDROGENASE B-RELATED"/>
    <property type="match status" value="1"/>
</dbReference>
<keyword evidence="1" id="KW-0472">Membrane</keyword>
<dbReference type="InterPro" id="IPR016161">
    <property type="entry name" value="Ald_DH/histidinol_DH"/>
</dbReference>
<dbReference type="OMA" id="CHNAFFR"/>
<dbReference type="AlphaFoldDB" id="A0A2W1EU89"/>
<dbReference type="Proteomes" id="UP000249757">
    <property type="component" value="Unassembled WGS sequence"/>
</dbReference>
<keyword evidence="6" id="KW-1185">Reference proteome</keyword>
<feature type="domain" description="Aldehyde dehydrogenase" evidence="2">
    <location>
        <begin position="29"/>
        <end position="167"/>
    </location>
</feature>
<evidence type="ECO:0000313" key="5">
    <source>
        <dbReference type="Proteomes" id="UP000245464"/>
    </source>
</evidence>
<name>A0A2W1EU89_9PLEO</name>
<gene>
    <name evidence="4" type="ORF">Ptr86124_009878</name>
    <name evidence="3" type="ORF">PtrM4_038530</name>
</gene>
<dbReference type="PANTHER" id="PTHR43111:SF1">
    <property type="entry name" value="ALDEHYDE DEHYDROGENASE B-RELATED"/>
    <property type="match status" value="1"/>
</dbReference>
<dbReference type="Gene3D" id="3.40.309.10">
    <property type="entry name" value="Aldehyde Dehydrogenase, Chain A, domain 2"/>
    <property type="match status" value="1"/>
</dbReference>
<evidence type="ECO:0000256" key="1">
    <source>
        <dbReference type="SAM" id="Phobius"/>
    </source>
</evidence>
<evidence type="ECO:0000313" key="6">
    <source>
        <dbReference type="Proteomes" id="UP000249757"/>
    </source>
</evidence>
<protein>
    <submittedName>
        <fullName evidence="4">Aldehyde dehydrogenase PutA</fullName>
    </submittedName>
    <submittedName>
        <fullName evidence="3">PutA, NAD-dependent aldehyde dehydrogenase</fullName>
    </submittedName>
</protein>
<reference evidence="6" key="4">
    <citation type="journal article" date="2022" name="Microb. Genom.">
        <title>A global pangenome for the wheat fungal pathogen Pyrenophora tritici-repentis and prediction of effector protein structural homology.</title>
        <authorList>
            <person name="Moolhuijzen P.M."/>
            <person name="See P.T."/>
            <person name="Shi G."/>
            <person name="Powell H.R."/>
            <person name="Cockram J."/>
            <person name="Jorgensen L.N."/>
            <person name="Benslimane H."/>
            <person name="Strelkov S.E."/>
            <person name="Turner J."/>
            <person name="Liu Z."/>
            <person name="Moffat C.S."/>
        </authorList>
    </citation>
    <scope>NUCLEOTIDE SEQUENCE [LARGE SCALE GENOMIC DNA]</scope>
</reference>
<evidence type="ECO:0000259" key="2">
    <source>
        <dbReference type="Pfam" id="PF00171"/>
    </source>
</evidence>
<dbReference type="Gene3D" id="3.40.605.10">
    <property type="entry name" value="Aldehyde Dehydrogenase, Chain A, domain 1"/>
    <property type="match status" value="1"/>
</dbReference>
<keyword evidence="1" id="KW-0812">Transmembrane</keyword>
<evidence type="ECO:0000313" key="3">
    <source>
        <dbReference type="EMBL" id="KAF7564419.1"/>
    </source>
</evidence>
<dbReference type="EMBL" id="NQIK02000010">
    <property type="protein sequence ID" value="KAF7564419.1"/>
    <property type="molecule type" value="Genomic_DNA"/>
</dbReference>
<dbReference type="EMBL" id="NRDI02000014">
    <property type="protein sequence ID" value="KAI1511474.1"/>
    <property type="molecule type" value="Genomic_DNA"/>
</dbReference>
<proteinExistence type="predicted"/>
<dbReference type="Pfam" id="PF00171">
    <property type="entry name" value="Aldedh"/>
    <property type="match status" value="1"/>
</dbReference>
<reference evidence="4" key="3">
    <citation type="journal article" date="2022" name="bioRxiv">
        <title>A global pangenome for the wheat fungal pathogen Pyrenophora tritici-repentis and prediction of effector protein structural homology.</title>
        <authorList>
            <person name="Moolhuijzen P."/>
            <person name="See P.T."/>
            <person name="Shi G."/>
            <person name="Powell H.R."/>
            <person name="Cockram J."/>
            <person name="Jorgensen L.N."/>
            <person name="Benslimane H."/>
            <person name="Strelkov S.E."/>
            <person name="Turner J."/>
            <person name="Liu Z."/>
            <person name="Moffat C.S."/>
        </authorList>
    </citation>
    <scope>NUCLEOTIDE SEQUENCE</scope>
    <source>
        <strain evidence="4">86-124</strain>
    </source>
</reference>
<dbReference type="Proteomes" id="UP000245464">
    <property type="component" value="Chromosome 10"/>
</dbReference>
<sequence length="495" mass="53930">MSSPTSPFVALSNLQATALAARCHNAFFRQKQLKSLHDTLRNKSNEIADAIKQDTHVSDEEATTEVALALNTIKEHYSSIDTTKELESEYRITKGKDAGDRREPYGVAYIESQRNHTPFFSAIAPLSAALTAGSCVALKLENTPRALPSLLRKLLTEALESDTFTIISSDPAPEHLAGCVQVFQEKQIAAPTYSQHVSPHTRVIAVIDRTADLASAAEQLVTARFAFGGTSPYAPDIVLVNEFIKKDFIEHVLKHSLRFLAGTGSISNGSTTARGPKKTSRVTELQDSKAWKLQVITQGDNGAIVDLTNLSTLPTKSHQPVFAVSAITSLEHAISIVEQELDPQDSLLAAYHFGTPSTGKYLSQFIPADISIVNHIPFRILLGPAAPSSHPIDIETRYTPEHFTRTSPAYISPPASQAPMSRVLLGKETKKAATELFNKATEEIKEKKRAESIAIGYFEQGILIGLGVYGIPLLTCIGATIFFGVRAGLRRWVFV</sequence>
<feature type="transmembrane region" description="Helical" evidence="1">
    <location>
        <begin position="462"/>
        <end position="485"/>
    </location>
</feature>
<reference evidence="4" key="2">
    <citation type="submission" date="2021-05" db="EMBL/GenBank/DDBJ databases">
        <authorList>
            <person name="Moolhuijzen P.M."/>
            <person name="Moffat C.S."/>
        </authorList>
    </citation>
    <scope>NUCLEOTIDE SEQUENCE</scope>
    <source>
        <strain evidence="4">86-124</strain>
    </source>
</reference>
<accession>A0A2W1EU89</accession>
<dbReference type="GO" id="GO:0016620">
    <property type="term" value="F:oxidoreductase activity, acting on the aldehyde or oxo group of donors, NAD or NADP as acceptor"/>
    <property type="evidence" value="ECO:0007669"/>
    <property type="project" value="InterPro"/>
</dbReference>
<dbReference type="InterPro" id="IPR016163">
    <property type="entry name" value="Ald_DH_C"/>
</dbReference>
<dbReference type="InterPro" id="IPR016162">
    <property type="entry name" value="Ald_DH_N"/>
</dbReference>
<dbReference type="OrthoDB" id="5596991at2759"/>
<dbReference type="SUPFAM" id="SSF53720">
    <property type="entry name" value="ALDH-like"/>
    <property type="match status" value="1"/>
</dbReference>
<dbReference type="InterPro" id="IPR015590">
    <property type="entry name" value="Aldehyde_DH_dom"/>
</dbReference>
<reference evidence="3" key="1">
    <citation type="journal article" date="2018" name="BMC Genomics">
        <title>Comparative genomics of the wheat fungal pathogen Pyrenophora tritici-repentis reveals chromosomal variations and genome plasticity.</title>
        <authorList>
            <person name="Moolhuijzen P."/>
            <person name="See P.T."/>
            <person name="Hane J.K."/>
            <person name="Shi G."/>
            <person name="Liu Z."/>
            <person name="Oliver R.P."/>
            <person name="Moffat C.S."/>
        </authorList>
    </citation>
    <scope>NUCLEOTIDE SEQUENCE [LARGE SCALE GENOMIC DNA]</scope>
    <source>
        <strain evidence="3">M4</strain>
    </source>
</reference>
<comment type="caution">
    <text evidence="3">The sequence shown here is derived from an EMBL/GenBank/DDBJ whole genome shotgun (WGS) entry which is preliminary data.</text>
</comment>
<organism evidence="3 5">
    <name type="scientific">Pyrenophora tritici-repentis</name>
    <dbReference type="NCBI Taxonomy" id="45151"/>
    <lineage>
        <taxon>Eukaryota</taxon>
        <taxon>Fungi</taxon>
        <taxon>Dikarya</taxon>
        <taxon>Ascomycota</taxon>
        <taxon>Pezizomycotina</taxon>
        <taxon>Dothideomycetes</taxon>
        <taxon>Pleosporomycetidae</taxon>
        <taxon>Pleosporales</taxon>
        <taxon>Pleosporineae</taxon>
        <taxon>Pleosporaceae</taxon>
        <taxon>Pyrenophora</taxon>
    </lineage>
</organism>